<dbReference type="Gene3D" id="2.130.10.10">
    <property type="entry name" value="YVTN repeat-like/Quinoprotein amine dehydrogenase"/>
    <property type="match status" value="2"/>
</dbReference>
<dbReference type="SMART" id="SM00320">
    <property type="entry name" value="WD40"/>
    <property type="match status" value="4"/>
</dbReference>
<feature type="domain" description="Anaphase-promoting complex subunit 4-like WD40" evidence="5">
    <location>
        <begin position="127"/>
        <end position="183"/>
    </location>
</feature>
<sequence>MVSAAASSKLVSMRALLLSILMVTGTLFVSNAMADDTDGDGTDDSVDDCPIAAGNSTLDRTGCPDRDGDGTSDLNDPWVMSTGGYQEDAYHSSNDDFIMVRFNQDASQYATAENSGGSGGGSAEIRIWDTSSRNNLRTIQVSDSARDIDWSPDGQFIAVYTSDEEVRVYDATDGSLYDTMDANGETASELEYSPDGTMLAVVGYRDGNSGDGQIEIFDVDTASPTYGDVLQTLNPSSTVYYYSVDWSPDGSRLVIGGYEVIYIIDTDTWGENRTITNAFSTLNSVHYSPDGNMISACSAWGGSNARAKVYDAITGAEMWSYTTSTSCNDAAWSPDSSQVAFTHTYYQSDGASINIFFATTGVQLDTLSTAPSGGCGSSGGGNNCGTVYGADWHPDG</sequence>
<dbReference type="InterPro" id="IPR036322">
    <property type="entry name" value="WD40_repeat_dom_sf"/>
</dbReference>
<name>A0A382CWH4_9ZZZZ</name>
<dbReference type="GO" id="GO:0000445">
    <property type="term" value="C:THO complex part of transcription export complex"/>
    <property type="evidence" value="ECO:0007669"/>
    <property type="project" value="TreeGrafter"/>
</dbReference>
<comment type="similarity">
    <text evidence="3">Belongs to the THOC3 family.</text>
</comment>
<dbReference type="InterPro" id="IPR015943">
    <property type="entry name" value="WD40/YVTN_repeat-like_dom_sf"/>
</dbReference>
<dbReference type="InterPro" id="IPR028974">
    <property type="entry name" value="TSP_type-3_rpt"/>
</dbReference>
<accession>A0A382CWH4</accession>
<dbReference type="Pfam" id="PF12894">
    <property type="entry name" value="ANAPC4_WD40"/>
    <property type="match status" value="1"/>
</dbReference>
<evidence type="ECO:0000256" key="1">
    <source>
        <dbReference type="ARBA" id="ARBA00022574"/>
    </source>
</evidence>
<evidence type="ECO:0000256" key="3">
    <source>
        <dbReference type="ARBA" id="ARBA00046343"/>
    </source>
</evidence>
<gene>
    <name evidence="6" type="ORF">METZ01_LOCUS182527</name>
</gene>
<dbReference type="GO" id="GO:0005509">
    <property type="term" value="F:calcium ion binding"/>
    <property type="evidence" value="ECO:0007669"/>
    <property type="project" value="InterPro"/>
</dbReference>
<reference evidence="6" key="1">
    <citation type="submission" date="2018-05" db="EMBL/GenBank/DDBJ databases">
        <authorList>
            <person name="Lanie J.A."/>
            <person name="Ng W.-L."/>
            <person name="Kazmierczak K.M."/>
            <person name="Andrzejewski T.M."/>
            <person name="Davidsen T.M."/>
            <person name="Wayne K.J."/>
            <person name="Tettelin H."/>
            <person name="Glass J.I."/>
            <person name="Rusch D."/>
            <person name="Podicherti R."/>
            <person name="Tsui H.-C.T."/>
            <person name="Winkler M.E."/>
        </authorList>
    </citation>
    <scope>NUCLEOTIDE SEQUENCE</scope>
</reference>
<evidence type="ECO:0000313" key="6">
    <source>
        <dbReference type="EMBL" id="SVB29673.1"/>
    </source>
</evidence>
<dbReference type="GO" id="GO:0006406">
    <property type="term" value="P:mRNA export from nucleus"/>
    <property type="evidence" value="ECO:0007669"/>
    <property type="project" value="InterPro"/>
</dbReference>
<proteinExistence type="inferred from homology"/>
<dbReference type="SUPFAM" id="SSF103647">
    <property type="entry name" value="TSP type-3 repeat"/>
    <property type="match status" value="1"/>
</dbReference>
<feature type="compositionally biased region" description="Acidic residues" evidence="4">
    <location>
        <begin position="38"/>
        <end position="47"/>
    </location>
</feature>
<feature type="region of interest" description="Disordered" evidence="4">
    <location>
        <begin position="38"/>
        <end position="76"/>
    </location>
</feature>
<dbReference type="EMBL" id="UINC01036149">
    <property type="protein sequence ID" value="SVB29673.1"/>
    <property type="molecule type" value="Genomic_DNA"/>
</dbReference>
<organism evidence="6">
    <name type="scientific">marine metagenome</name>
    <dbReference type="NCBI Taxonomy" id="408172"/>
    <lineage>
        <taxon>unclassified sequences</taxon>
        <taxon>metagenomes</taxon>
        <taxon>ecological metagenomes</taxon>
    </lineage>
</organism>
<dbReference type="PANTHER" id="PTHR22839:SF0">
    <property type="entry name" value="THO COMPLEX SUBUNIT 3"/>
    <property type="match status" value="1"/>
</dbReference>
<keyword evidence="2" id="KW-0677">Repeat</keyword>
<dbReference type="InterPro" id="IPR001680">
    <property type="entry name" value="WD40_rpt"/>
</dbReference>
<dbReference type="AlphaFoldDB" id="A0A382CWH4"/>
<dbReference type="SUPFAM" id="SSF50978">
    <property type="entry name" value="WD40 repeat-like"/>
    <property type="match status" value="1"/>
</dbReference>
<feature type="non-terminal residue" evidence="6">
    <location>
        <position position="396"/>
    </location>
</feature>
<evidence type="ECO:0000256" key="2">
    <source>
        <dbReference type="ARBA" id="ARBA00022737"/>
    </source>
</evidence>
<evidence type="ECO:0000259" key="5">
    <source>
        <dbReference type="Pfam" id="PF12894"/>
    </source>
</evidence>
<dbReference type="InterPro" id="IPR024977">
    <property type="entry name" value="Apc4-like_WD40_dom"/>
</dbReference>
<protein>
    <recommendedName>
        <fullName evidence="5">Anaphase-promoting complex subunit 4-like WD40 domain-containing protein</fullName>
    </recommendedName>
</protein>
<evidence type="ECO:0000256" key="4">
    <source>
        <dbReference type="SAM" id="MobiDB-lite"/>
    </source>
</evidence>
<dbReference type="PANTHER" id="PTHR22839">
    <property type="entry name" value="THO COMPLEX SUBUNIT 3 THO3"/>
    <property type="match status" value="1"/>
</dbReference>
<dbReference type="InterPro" id="IPR040132">
    <property type="entry name" value="Tex1/THOC3"/>
</dbReference>
<keyword evidence="1" id="KW-0853">WD repeat</keyword>